<evidence type="ECO:0000256" key="11">
    <source>
        <dbReference type="PIRSR" id="PIRSR006769-2"/>
    </source>
</evidence>
<dbReference type="InterPro" id="IPR050765">
    <property type="entry name" value="Riboflavin_Biosynth_HTPR"/>
</dbReference>
<reference evidence="14 15" key="1">
    <citation type="submission" date="2013-09" db="EMBL/GenBank/DDBJ databases">
        <authorList>
            <person name="Zeng Z."/>
            <person name="Chen C."/>
        </authorList>
    </citation>
    <scope>NUCLEOTIDE SEQUENCE [LARGE SCALE GENOMIC DNA]</scope>
    <source>
        <strain evidence="14 15">WB 4.1-42</strain>
    </source>
</reference>
<dbReference type="eggNOG" id="COG0117">
    <property type="taxonomic scope" value="Bacteria"/>
</dbReference>
<feature type="binding site" evidence="11">
    <location>
        <position position="191"/>
    </location>
    <ligand>
        <name>substrate</name>
    </ligand>
</feature>
<dbReference type="CDD" id="cd01284">
    <property type="entry name" value="Riboflavin_deaminase-reductase"/>
    <property type="match status" value="1"/>
</dbReference>
<evidence type="ECO:0000313" key="14">
    <source>
        <dbReference type="EMBL" id="KGO92425.1"/>
    </source>
</evidence>
<dbReference type="EC" id="1.1.1.193" evidence="9"/>
<keyword evidence="9 12" id="KW-0862">Zinc</keyword>
<feature type="binding site" evidence="11">
    <location>
        <position position="158"/>
    </location>
    <ligand>
        <name>NADP(+)</name>
        <dbReference type="ChEBI" id="CHEBI:58349"/>
    </ligand>
</feature>
<dbReference type="Pfam" id="PF00383">
    <property type="entry name" value="dCMP_cyt_deam_1"/>
    <property type="match status" value="1"/>
</dbReference>
<feature type="binding site" evidence="11">
    <location>
        <position position="225"/>
    </location>
    <ligand>
        <name>NADP(+)</name>
        <dbReference type="ChEBI" id="CHEBI:58349"/>
    </ligand>
</feature>
<sequence length="370" mass="41528">MHNTIYMQRCLELAQNGQRAAMPNPSVGAVLVYNDRIIGEGHTSAFGGPHGEVNCINSVKPEDRHLITDATLYVSLEPCSHYGKTPPCCDLIIEHQIKNLVVGTTDPHEKVAGNGIKKLREAGKNVTVGMLEAKCRESNKRFFTFHEKKRPYIILKWAESADGYLSPEKGVRIFDDLVIREQDGVEAQGDSVADKKPVWITNQYSRQLVHKWRSEEAAILVGTQTVLDDNPQLDVRSWTGPNPVRIVLDRTGKITNDYYVKNLKIKTIVLTEQRDLPNLDNLLYETVTFNEALPHTIANVLYKHNLLSLIIEGGRQTLQTFIDAGLWDEARVFKGPAVFGNGTKAPRFSAPLLKKQAIQDNELLIFGNYD</sequence>
<keyword evidence="9 12" id="KW-0479">Metal-binding</keyword>
<dbReference type="EC" id="3.5.4.26" evidence="9"/>
<feature type="binding site" evidence="11">
    <location>
        <position position="233"/>
    </location>
    <ligand>
        <name>substrate</name>
    </ligand>
</feature>
<evidence type="ECO:0000256" key="7">
    <source>
        <dbReference type="ARBA" id="ARBA00023002"/>
    </source>
</evidence>
<dbReference type="InterPro" id="IPR002734">
    <property type="entry name" value="RibDG_C"/>
</dbReference>
<dbReference type="PIRSF" id="PIRSF006769">
    <property type="entry name" value="RibD"/>
    <property type="match status" value="1"/>
</dbReference>
<comment type="catalytic activity">
    <reaction evidence="9">
        <text>2,5-diamino-6-hydroxy-4-(5-phosphoribosylamino)-pyrimidine + H2O + H(+) = 5-amino-6-(5-phospho-D-ribosylamino)uracil + NH4(+)</text>
        <dbReference type="Rhea" id="RHEA:21868"/>
        <dbReference type="ChEBI" id="CHEBI:15377"/>
        <dbReference type="ChEBI" id="CHEBI:15378"/>
        <dbReference type="ChEBI" id="CHEBI:28938"/>
        <dbReference type="ChEBI" id="CHEBI:58453"/>
        <dbReference type="ChEBI" id="CHEBI:58614"/>
        <dbReference type="EC" id="3.5.4.26"/>
    </reaction>
</comment>
<feature type="binding site" evidence="12">
    <location>
        <position position="88"/>
    </location>
    <ligand>
        <name>Zn(2+)</name>
        <dbReference type="ChEBI" id="CHEBI:29105"/>
        <note>catalytic</note>
    </ligand>
</feature>
<evidence type="ECO:0000256" key="8">
    <source>
        <dbReference type="ARBA" id="ARBA00023268"/>
    </source>
</evidence>
<dbReference type="GO" id="GO:0008835">
    <property type="term" value="F:diaminohydroxyphosphoribosylaminopyrimidine deaminase activity"/>
    <property type="evidence" value="ECO:0007669"/>
    <property type="project" value="UniProtKB-EC"/>
</dbReference>
<dbReference type="SUPFAM" id="SSF53927">
    <property type="entry name" value="Cytidine deaminase-like"/>
    <property type="match status" value="1"/>
</dbReference>
<comment type="similarity">
    <text evidence="4 9">In the N-terminal section; belongs to the cytidine and deoxycytidylate deaminase family.</text>
</comment>
<dbReference type="OrthoDB" id="9800865at2"/>
<dbReference type="Proteomes" id="UP000030111">
    <property type="component" value="Unassembled WGS sequence"/>
</dbReference>
<evidence type="ECO:0000256" key="5">
    <source>
        <dbReference type="ARBA" id="ARBA00007417"/>
    </source>
</evidence>
<comment type="pathway">
    <text evidence="2 9">Cofactor biosynthesis; riboflavin biosynthesis; 5-amino-6-(D-ribitylamino)uracil from GTP: step 2/4.</text>
</comment>
<dbReference type="PANTHER" id="PTHR38011:SF7">
    <property type="entry name" value="2,5-DIAMINO-6-RIBOSYLAMINO-4(3H)-PYRIMIDINONE 5'-PHOSPHATE REDUCTASE"/>
    <property type="match status" value="1"/>
</dbReference>
<dbReference type="Pfam" id="PF01872">
    <property type="entry name" value="RibD_C"/>
    <property type="match status" value="1"/>
</dbReference>
<accession>A0A0A2MW17</accession>
<dbReference type="Gene3D" id="3.40.430.10">
    <property type="entry name" value="Dihydrofolate Reductase, subunit A"/>
    <property type="match status" value="1"/>
</dbReference>
<feature type="binding site" evidence="11">
    <location>
        <position position="199"/>
    </location>
    <ligand>
        <name>NADP(+)</name>
        <dbReference type="ChEBI" id="CHEBI:58349"/>
    </ligand>
</feature>
<comment type="cofactor">
    <cofactor evidence="9 12">
        <name>Zn(2+)</name>
        <dbReference type="ChEBI" id="CHEBI:29105"/>
    </cofactor>
    <text evidence="9 12">Binds 1 zinc ion.</text>
</comment>
<feature type="binding site" evidence="11">
    <location>
        <position position="229"/>
    </location>
    <ligand>
        <name>NADP(+)</name>
        <dbReference type="ChEBI" id="CHEBI:58349"/>
    </ligand>
</feature>
<keyword evidence="15" id="KW-1185">Reference proteome</keyword>
<feature type="binding site" evidence="12">
    <location>
        <position position="79"/>
    </location>
    <ligand>
        <name>Zn(2+)</name>
        <dbReference type="ChEBI" id="CHEBI:29105"/>
        <note>catalytic</note>
    </ligand>
</feature>
<dbReference type="GO" id="GO:0046872">
    <property type="term" value="F:metal ion binding"/>
    <property type="evidence" value="ECO:0007669"/>
    <property type="project" value="UniProtKB-KW"/>
</dbReference>
<protein>
    <recommendedName>
        <fullName evidence="9">Riboflavin biosynthesis protein RibD</fullName>
    </recommendedName>
    <domain>
        <recommendedName>
            <fullName evidence="9">Diaminohydroxyphosphoribosylaminopyrimidine deaminase</fullName>
            <shortName evidence="9">DRAP deaminase</shortName>
            <ecNumber evidence="9">3.5.4.26</ecNumber>
        </recommendedName>
        <alternativeName>
            <fullName evidence="9">Riboflavin-specific deaminase</fullName>
        </alternativeName>
    </domain>
    <domain>
        <recommendedName>
            <fullName evidence="9">5-amino-6-(5-phosphoribosylamino)uracil reductase</fullName>
            <ecNumber evidence="9">1.1.1.193</ecNumber>
        </recommendedName>
        <alternativeName>
            <fullName evidence="9">HTP reductase</fullName>
        </alternativeName>
    </domain>
</protein>
<dbReference type="SUPFAM" id="SSF53597">
    <property type="entry name" value="Dihydrofolate reductase-like"/>
    <property type="match status" value="1"/>
</dbReference>
<feature type="binding site" evidence="12">
    <location>
        <position position="50"/>
    </location>
    <ligand>
        <name>Zn(2+)</name>
        <dbReference type="ChEBI" id="CHEBI:29105"/>
        <note>catalytic</note>
    </ligand>
</feature>
<evidence type="ECO:0000256" key="10">
    <source>
        <dbReference type="PIRSR" id="PIRSR006769-1"/>
    </source>
</evidence>
<dbReference type="NCBIfam" id="TIGR00326">
    <property type="entry name" value="eubact_ribD"/>
    <property type="match status" value="1"/>
</dbReference>
<dbReference type="Gene3D" id="3.40.140.10">
    <property type="entry name" value="Cytidine Deaminase, domain 2"/>
    <property type="match status" value="1"/>
</dbReference>
<evidence type="ECO:0000256" key="2">
    <source>
        <dbReference type="ARBA" id="ARBA00004882"/>
    </source>
</evidence>
<dbReference type="STRING" id="1121898.GCA_000422725_01341"/>
<evidence type="ECO:0000256" key="3">
    <source>
        <dbReference type="ARBA" id="ARBA00004910"/>
    </source>
</evidence>
<evidence type="ECO:0000256" key="6">
    <source>
        <dbReference type="ARBA" id="ARBA00022857"/>
    </source>
</evidence>
<keyword evidence="9" id="KW-0686">Riboflavin biosynthesis</keyword>
<dbReference type="EMBL" id="JRLY01000010">
    <property type="protein sequence ID" value="KGO92425.1"/>
    <property type="molecule type" value="Genomic_DNA"/>
</dbReference>
<dbReference type="PANTHER" id="PTHR38011">
    <property type="entry name" value="DIHYDROFOLATE REDUCTASE FAMILY PROTEIN (AFU_ORTHOLOGUE AFUA_8G06820)"/>
    <property type="match status" value="1"/>
</dbReference>
<keyword evidence="8" id="KW-0511">Multifunctional enzyme</keyword>
<proteinExistence type="inferred from homology"/>
<dbReference type="InterPro" id="IPR002125">
    <property type="entry name" value="CMP_dCMP_dom"/>
</dbReference>
<comment type="similarity">
    <text evidence="5 9">In the C-terminal section; belongs to the HTP reductase family.</text>
</comment>
<feature type="domain" description="CMP/dCMP-type deaminase" evidence="13">
    <location>
        <begin position="1"/>
        <end position="127"/>
    </location>
</feature>
<dbReference type="InterPro" id="IPR024072">
    <property type="entry name" value="DHFR-like_dom_sf"/>
</dbReference>
<comment type="caution">
    <text evidence="14">The sequence shown here is derived from an EMBL/GenBank/DDBJ whole genome shotgun (WGS) entry which is preliminary data.</text>
</comment>
<dbReference type="AlphaFoldDB" id="A0A0A2MW17"/>
<dbReference type="RefSeq" id="WP_035738443.1">
    <property type="nucleotide sequence ID" value="NZ_AUGP01000017.1"/>
</dbReference>
<keyword evidence="6 9" id="KW-0521">NADP</keyword>
<evidence type="ECO:0000313" key="15">
    <source>
        <dbReference type="Proteomes" id="UP000030111"/>
    </source>
</evidence>
<name>A0A0A2MW17_9FLAO</name>
<evidence type="ECO:0000256" key="9">
    <source>
        <dbReference type="PIRNR" id="PIRNR006769"/>
    </source>
</evidence>
<organism evidence="14 15">
    <name type="scientific">Flavobacterium subsaxonicum WB 4.1-42 = DSM 21790</name>
    <dbReference type="NCBI Taxonomy" id="1121898"/>
    <lineage>
        <taxon>Bacteria</taxon>
        <taxon>Pseudomonadati</taxon>
        <taxon>Bacteroidota</taxon>
        <taxon>Flavobacteriia</taxon>
        <taxon>Flavobacteriales</taxon>
        <taxon>Flavobacteriaceae</taxon>
        <taxon>Flavobacterium</taxon>
    </lineage>
</organism>
<comment type="catalytic activity">
    <reaction evidence="9">
        <text>5-amino-6-(5-phospho-D-ribitylamino)uracil + NADP(+) = 5-amino-6-(5-phospho-D-ribosylamino)uracil + NADPH + H(+)</text>
        <dbReference type="Rhea" id="RHEA:17845"/>
        <dbReference type="ChEBI" id="CHEBI:15378"/>
        <dbReference type="ChEBI" id="CHEBI:57783"/>
        <dbReference type="ChEBI" id="CHEBI:58349"/>
        <dbReference type="ChEBI" id="CHEBI:58421"/>
        <dbReference type="ChEBI" id="CHEBI:58453"/>
        <dbReference type="EC" id="1.1.1.193"/>
    </reaction>
</comment>
<dbReference type="UniPathway" id="UPA00275">
    <property type="reaction ID" value="UER00401"/>
</dbReference>
<evidence type="ECO:0000256" key="1">
    <source>
        <dbReference type="ARBA" id="ARBA00002151"/>
    </source>
</evidence>
<comment type="function">
    <text evidence="1 9">Converts 2,5-diamino-6-(ribosylamino)-4(3h)-pyrimidinone 5'-phosphate into 5-amino-6-(ribosylamino)-2,4(1h,3h)-pyrimidinedione 5'-phosphate.</text>
</comment>
<feature type="binding site" evidence="11">
    <location>
        <position position="236"/>
    </location>
    <ligand>
        <name>substrate</name>
    </ligand>
</feature>
<dbReference type="eggNOG" id="COG1985">
    <property type="taxonomic scope" value="Bacteria"/>
</dbReference>
<evidence type="ECO:0000256" key="12">
    <source>
        <dbReference type="PIRSR" id="PIRSR006769-3"/>
    </source>
</evidence>
<dbReference type="InterPro" id="IPR004794">
    <property type="entry name" value="Eubact_RibD"/>
</dbReference>
<feature type="active site" description="Proton donor" evidence="10">
    <location>
        <position position="52"/>
    </location>
</feature>
<keyword evidence="9" id="KW-0378">Hydrolase</keyword>
<evidence type="ECO:0000256" key="4">
    <source>
        <dbReference type="ARBA" id="ARBA00005259"/>
    </source>
</evidence>
<dbReference type="InterPro" id="IPR016193">
    <property type="entry name" value="Cytidine_deaminase-like"/>
</dbReference>
<feature type="binding site" evidence="11">
    <location>
        <position position="213"/>
    </location>
    <ligand>
        <name>substrate</name>
    </ligand>
</feature>
<comment type="pathway">
    <text evidence="3 9">Cofactor biosynthesis; riboflavin biosynthesis; 5-amino-6-(D-ribitylamino)uracil from GTP: step 3/4.</text>
</comment>
<evidence type="ECO:0000259" key="13">
    <source>
        <dbReference type="PROSITE" id="PS51747"/>
    </source>
</evidence>
<feature type="binding site" evidence="11">
    <location>
        <position position="312"/>
    </location>
    <ligand>
        <name>substrate</name>
    </ligand>
</feature>
<gene>
    <name evidence="14" type="ORF">Q766_13285</name>
</gene>
<dbReference type="GO" id="GO:0009231">
    <property type="term" value="P:riboflavin biosynthetic process"/>
    <property type="evidence" value="ECO:0007669"/>
    <property type="project" value="UniProtKB-UniPathway"/>
</dbReference>
<dbReference type="PROSITE" id="PS51747">
    <property type="entry name" value="CYT_DCMP_DEAMINASES_2"/>
    <property type="match status" value="1"/>
</dbReference>
<dbReference type="GO" id="GO:0008703">
    <property type="term" value="F:5-amino-6-(5-phosphoribosylamino)uracil reductase activity"/>
    <property type="evidence" value="ECO:0007669"/>
    <property type="project" value="UniProtKB-EC"/>
</dbReference>
<keyword evidence="7 9" id="KW-0560">Oxidoreductase</keyword>